<feature type="non-terminal residue" evidence="2">
    <location>
        <position position="31"/>
    </location>
</feature>
<evidence type="ECO:0000313" key="2">
    <source>
        <dbReference type="EMBL" id="SNR51772.1"/>
    </source>
</evidence>
<reference evidence="2 3" key="1">
    <citation type="submission" date="2017-06" db="EMBL/GenBank/DDBJ databases">
        <authorList>
            <person name="Kim H.J."/>
            <person name="Triplett B.A."/>
        </authorList>
    </citation>
    <scope>NUCLEOTIDE SEQUENCE [LARGE SCALE GENOMIC DNA]</scope>
    <source>
        <strain evidence="2 3">DSM 44272</strain>
    </source>
</reference>
<proteinExistence type="predicted"/>
<organism evidence="2 3">
    <name type="scientific">Blastococcus mobilis</name>
    <dbReference type="NCBI Taxonomy" id="1938746"/>
    <lineage>
        <taxon>Bacteria</taxon>
        <taxon>Bacillati</taxon>
        <taxon>Actinomycetota</taxon>
        <taxon>Actinomycetes</taxon>
        <taxon>Geodermatophilales</taxon>
        <taxon>Geodermatophilaceae</taxon>
        <taxon>Blastococcus</taxon>
    </lineage>
</organism>
<accession>A0A238WZ94</accession>
<gene>
    <name evidence="2" type="ORF">SAMN06272737_110159</name>
</gene>
<sequence length="31" mass="3055">MKSFAGLAGYLATVSIDWALTGAITVAAVVG</sequence>
<evidence type="ECO:0000256" key="1">
    <source>
        <dbReference type="SAM" id="Phobius"/>
    </source>
</evidence>
<dbReference type="Proteomes" id="UP000198403">
    <property type="component" value="Unassembled WGS sequence"/>
</dbReference>
<name>A0A238WZ94_9ACTN</name>
<protein>
    <submittedName>
        <fullName evidence="2">Uncharacterized protein</fullName>
    </submittedName>
</protein>
<feature type="transmembrane region" description="Helical" evidence="1">
    <location>
        <begin position="7"/>
        <end position="30"/>
    </location>
</feature>
<keyword evidence="3" id="KW-1185">Reference proteome</keyword>
<dbReference type="EMBL" id="FZNO01000010">
    <property type="protein sequence ID" value="SNR51772.1"/>
    <property type="molecule type" value="Genomic_DNA"/>
</dbReference>
<keyword evidence="1" id="KW-0812">Transmembrane</keyword>
<dbReference type="AlphaFoldDB" id="A0A238WZ94"/>
<keyword evidence="1" id="KW-0472">Membrane</keyword>
<keyword evidence="1" id="KW-1133">Transmembrane helix</keyword>
<evidence type="ECO:0000313" key="3">
    <source>
        <dbReference type="Proteomes" id="UP000198403"/>
    </source>
</evidence>